<feature type="compositionally biased region" description="Basic and acidic residues" evidence="1">
    <location>
        <begin position="1"/>
        <end position="10"/>
    </location>
</feature>
<accession>A0ABW5EVV8</accession>
<organism evidence="2 3">
    <name type="scientific">Delftia deserti</name>
    <dbReference type="NCBI Taxonomy" id="1651218"/>
    <lineage>
        <taxon>Bacteria</taxon>
        <taxon>Pseudomonadati</taxon>
        <taxon>Pseudomonadota</taxon>
        <taxon>Betaproteobacteria</taxon>
        <taxon>Burkholderiales</taxon>
        <taxon>Comamonadaceae</taxon>
        <taxon>Delftia</taxon>
    </lineage>
</organism>
<comment type="caution">
    <text evidence="2">The sequence shown here is derived from an EMBL/GenBank/DDBJ whole genome shotgun (WGS) entry which is preliminary data.</text>
</comment>
<gene>
    <name evidence="2" type="ORF">ACFSPV_24960</name>
</gene>
<feature type="region of interest" description="Disordered" evidence="1">
    <location>
        <begin position="50"/>
        <end position="100"/>
    </location>
</feature>
<feature type="region of interest" description="Disordered" evidence="1">
    <location>
        <begin position="1"/>
        <end position="21"/>
    </location>
</feature>
<reference evidence="3" key="1">
    <citation type="journal article" date="2019" name="Int. J. Syst. Evol. Microbiol.">
        <title>The Global Catalogue of Microorganisms (GCM) 10K type strain sequencing project: providing services to taxonomists for standard genome sequencing and annotation.</title>
        <authorList>
            <consortium name="The Broad Institute Genomics Platform"/>
            <consortium name="The Broad Institute Genome Sequencing Center for Infectious Disease"/>
            <person name="Wu L."/>
            <person name="Ma J."/>
        </authorList>
    </citation>
    <scope>NUCLEOTIDE SEQUENCE [LARGE SCALE GENOMIC DNA]</scope>
    <source>
        <strain evidence="3">CCUG 62793</strain>
    </source>
</reference>
<sequence>MKFDKLEYTGKKPYHDRHAATHWQPGDTKLVPEAVARKLLRFVEFRRAPVDQQQAEQLQPADQQGEQAQQPDTTQAQDDAALQQAQAAQQQAEQLQQQERAATEAMLLTIEGMDKGALVEYAAKYEVKLDARKGEAKMRAEVATLIEQFGAR</sequence>
<dbReference type="RefSeq" id="WP_380109090.1">
    <property type="nucleotide sequence ID" value="NZ_JBHSIH010000001.1"/>
</dbReference>
<evidence type="ECO:0000313" key="3">
    <source>
        <dbReference type="Proteomes" id="UP001597287"/>
    </source>
</evidence>
<dbReference type="EMBL" id="JBHUIG010000031">
    <property type="protein sequence ID" value="MFD2321937.1"/>
    <property type="molecule type" value="Genomic_DNA"/>
</dbReference>
<proteinExistence type="predicted"/>
<name>A0ABW5EVV8_9BURK</name>
<evidence type="ECO:0000256" key="1">
    <source>
        <dbReference type="SAM" id="MobiDB-lite"/>
    </source>
</evidence>
<dbReference type="Proteomes" id="UP001597287">
    <property type="component" value="Unassembled WGS sequence"/>
</dbReference>
<keyword evidence="3" id="KW-1185">Reference proteome</keyword>
<feature type="compositionally biased region" description="Low complexity" evidence="1">
    <location>
        <begin position="51"/>
        <end position="100"/>
    </location>
</feature>
<evidence type="ECO:0000313" key="2">
    <source>
        <dbReference type="EMBL" id="MFD2321937.1"/>
    </source>
</evidence>
<protein>
    <submittedName>
        <fullName evidence="2">Uncharacterized protein</fullName>
    </submittedName>
</protein>